<sequence>PMFSKEWHVVAQAVEALATVAIAEQTQKQSRGTLWDSSTEMCAQLLIEYVKMGDIMAMLTEALRERVMLTDEAELAKTATVKDPRAAIRAYYRYTSGLGLLLKVALDFQDGVATCNMPLLAQLTVLAMSTTQGVLDNVGDVEDLSPETLGQVKNAMTIGMLAGYWMYNLARQFDSMGIGPVPAVYYIDLPSLSLSLSLSLYTLMSGPKPAVCYIYAYLLSLSLSPSPSTPLCQAQYLLCFFDDYVKDLMEDEVERPR</sequence>
<evidence type="ECO:0000313" key="1">
    <source>
        <dbReference type="EMBL" id="GIQ85672.1"/>
    </source>
</evidence>
<feature type="non-terminal residue" evidence="1">
    <location>
        <position position="1"/>
    </location>
</feature>
<reference evidence="1 2" key="1">
    <citation type="journal article" date="2018" name="PLoS ONE">
        <title>The draft genome of Kipferlia bialata reveals reductive genome evolution in fornicate parasites.</title>
        <authorList>
            <person name="Tanifuji G."/>
            <person name="Takabayashi S."/>
            <person name="Kume K."/>
            <person name="Takagi M."/>
            <person name="Nakayama T."/>
            <person name="Kamikawa R."/>
            <person name="Inagaki Y."/>
            <person name="Hashimoto T."/>
        </authorList>
    </citation>
    <scope>NUCLEOTIDE SEQUENCE [LARGE SCALE GENOMIC DNA]</scope>
    <source>
        <strain evidence="1">NY0173</strain>
    </source>
</reference>
<proteinExistence type="predicted"/>
<name>A0A9K3D009_9EUKA</name>
<dbReference type="AlphaFoldDB" id="A0A9K3D009"/>
<dbReference type="EMBL" id="BDIP01002070">
    <property type="protein sequence ID" value="GIQ85672.1"/>
    <property type="molecule type" value="Genomic_DNA"/>
</dbReference>
<gene>
    <name evidence="1" type="ORF">KIPB_007381</name>
</gene>
<protein>
    <submittedName>
        <fullName evidence="1">Uncharacterized protein</fullName>
    </submittedName>
</protein>
<keyword evidence="2" id="KW-1185">Reference proteome</keyword>
<accession>A0A9K3D009</accession>
<organism evidence="1 2">
    <name type="scientific">Kipferlia bialata</name>
    <dbReference type="NCBI Taxonomy" id="797122"/>
    <lineage>
        <taxon>Eukaryota</taxon>
        <taxon>Metamonada</taxon>
        <taxon>Carpediemonas-like organisms</taxon>
        <taxon>Kipferlia</taxon>
    </lineage>
</organism>
<comment type="caution">
    <text evidence="1">The sequence shown here is derived from an EMBL/GenBank/DDBJ whole genome shotgun (WGS) entry which is preliminary data.</text>
</comment>
<dbReference type="Proteomes" id="UP000265618">
    <property type="component" value="Unassembled WGS sequence"/>
</dbReference>
<evidence type="ECO:0000313" key="2">
    <source>
        <dbReference type="Proteomes" id="UP000265618"/>
    </source>
</evidence>